<evidence type="ECO:0000256" key="5">
    <source>
        <dbReference type="SAM" id="SignalP"/>
    </source>
</evidence>
<protein>
    <submittedName>
        <fullName evidence="6">30S ribosomal protein S21</fullName>
    </submittedName>
</protein>
<reference evidence="6" key="1">
    <citation type="submission" date="2022-08" db="EMBL/GenBank/DDBJ databases">
        <authorList>
            <person name="Marques A."/>
        </authorList>
    </citation>
    <scope>NUCLEOTIDE SEQUENCE</scope>
    <source>
        <strain evidence="6">RhyPub2mFocal</strain>
        <tissue evidence="6">Leaves</tissue>
    </source>
</reference>
<gene>
    <name evidence="6" type="ORF">LUZ62_068421</name>
</gene>
<dbReference type="PANTHER" id="PTHR21109:SF0">
    <property type="entry name" value="SMALL RIBOSOMAL SUBUNIT PROTEIN BS21M"/>
    <property type="match status" value="1"/>
</dbReference>
<feature type="compositionally biased region" description="Gly residues" evidence="4">
    <location>
        <begin position="132"/>
        <end position="144"/>
    </location>
</feature>
<keyword evidence="2 6" id="KW-0689">Ribosomal protein</keyword>
<dbReference type="Gene3D" id="1.20.5.1150">
    <property type="entry name" value="Ribosomal protein S8"/>
    <property type="match status" value="1"/>
</dbReference>
<keyword evidence="5" id="KW-0732">Signal</keyword>
<name>A0AAV8CRI7_9POAL</name>
<feature type="chain" id="PRO_5043989675" evidence="5">
    <location>
        <begin position="18"/>
        <end position="196"/>
    </location>
</feature>
<organism evidence="6 7">
    <name type="scientific">Rhynchospora pubera</name>
    <dbReference type="NCBI Taxonomy" id="906938"/>
    <lineage>
        <taxon>Eukaryota</taxon>
        <taxon>Viridiplantae</taxon>
        <taxon>Streptophyta</taxon>
        <taxon>Embryophyta</taxon>
        <taxon>Tracheophyta</taxon>
        <taxon>Spermatophyta</taxon>
        <taxon>Magnoliopsida</taxon>
        <taxon>Liliopsida</taxon>
        <taxon>Poales</taxon>
        <taxon>Cyperaceae</taxon>
        <taxon>Cyperoideae</taxon>
        <taxon>Rhynchosporeae</taxon>
        <taxon>Rhynchospora</taxon>
    </lineage>
</organism>
<evidence type="ECO:0000256" key="3">
    <source>
        <dbReference type="ARBA" id="ARBA00023274"/>
    </source>
</evidence>
<evidence type="ECO:0000256" key="4">
    <source>
        <dbReference type="SAM" id="MobiDB-lite"/>
    </source>
</evidence>
<feature type="signal peptide" evidence="5">
    <location>
        <begin position="1"/>
        <end position="17"/>
    </location>
</feature>
<proteinExistence type="inferred from homology"/>
<comment type="caution">
    <text evidence="6">The sequence shown here is derived from an EMBL/GenBank/DDBJ whole genome shotgun (WGS) entry which is preliminary data.</text>
</comment>
<feature type="compositionally biased region" description="Acidic residues" evidence="4">
    <location>
        <begin position="173"/>
        <end position="188"/>
    </location>
</feature>
<evidence type="ECO:0000313" key="7">
    <source>
        <dbReference type="Proteomes" id="UP001140206"/>
    </source>
</evidence>
<dbReference type="Proteomes" id="UP001140206">
    <property type="component" value="Chromosome 4"/>
</dbReference>
<dbReference type="InterPro" id="IPR038380">
    <property type="entry name" value="Ribosomal_bS21_sf"/>
</dbReference>
<dbReference type="GO" id="GO:0005840">
    <property type="term" value="C:ribosome"/>
    <property type="evidence" value="ECO:0007669"/>
    <property type="project" value="UniProtKB-KW"/>
</dbReference>
<dbReference type="NCBIfam" id="TIGR00030">
    <property type="entry name" value="S21p"/>
    <property type="match status" value="1"/>
</dbReference>
<dbReference type="AlphaFoldDB" id="A0AAV8CRI7"/>
<dbReference type="EMBL" id="JAMFTS010000004">
    <property type="protein sequence ID" value="KAJ4758046.1"/>
    <property type="molecule type" value="Genomic_DNA"/>
</dbReference>
<dbReference type="Pfam" id="PF01165">
    <property type="entry name" value="Ribosomal_S21"/>
    <property type="match status" value="1"/>
</dbReference>
<dbReference type="PANTHER" id="PTHR21109">
    <property type="entry name" value="MITOCHONDRIAL 28S RIBOSOMAL PROTEIN S21"/>
    <property type="match status" value="1"/>
</dbReference>
<keyword evidence="3" id="KW-0687">Ribonucleoprotein</keyword>
<comment type="similarity">
    <text evidence="1">Belongs to the bacterial ribosomal protein bS21 family.</text>
</comment>
<evidence type="ECO:0000256" key="1">
    <source>
        <dbReference type="ARBA" id="ARBA00006640"/>
    </source>
</evidence>
<dbReference type="GO" id="GO:0003735">
    <property type="term" value="F:structural constituent of ribosome"/>
    <property type="evidence" value="ECO:0007669"/>
    <property type="project" value="InterPro"/>
</dbReference>
<feature type="compositionally biased region" description="Basic residues" evidence="4">
    <location>
        <begin position="116"/>
        <end position="131"/>
    </location>
</feature>
<feature type="region of interest" description="Disordered" evidence="4">
    <location>
        <begin position="112"/>
        <end position="196"/>
    </location>
</feature>
<sequence>MPFSLSLTLFFYRQTMATTSLNLLHLPFSKSPPSSSFSSRQVQVPHHFPLKSQTNNGNSLVCNSNNDCYNVEVMIDDDESTDMYLRFFERDVARSGIPREWRRRKFFESIKEERKRKARDRGRSRRRRRAGARGGGNWKESGGGGDEEPEEEDPTGALSRLMDPEYQEGNIEVLDEGDFPDTVWDDDGNGQFSVFN</sequence>
<dbReference type="GO" id="GO:0006412">
    <property type="term" value="P:translation"/>
    <property type="evidence" value="ECO:0007669"/>
    <property type="project" value="InterPro"/>
</dbReference>
<accession>A0AAV8CRI7</accession>
<keyword evidence="7" id="KW-1185">Reference proteome</keyword>
<evidence type="ECO:0000313" key="6">
    <source>
        <dbReference type="EMBL" id="KAJ4758046.1"/>
    </source>
</evidence>
<dbReference type="InterPro" id="IPR001911">
    <property type="entry name" value="Ribosomal_bS21"/>
</dbReference>
<feature type="compositionally biased region" description="Acidic residues" evidence="4">
    <location>
        <begin position="145"/>
        <end position="154"/>
    </location>
</feature>
<dbReference type="GO" id="GO:1990904">
    <property type="term" value="C:ribonucleoprotein complex"/>
    <property type="evidence" value="ECO:0007669"/>
    <property type="project" value="UniProtKB-KW"/>
</dbReference>
<evidence type="ECO:0000256" key="2">
    <source>
        <dbReference type="ARBA" id="ARBA00022980"/>
    </source>
</evidence>